<dbReference type="Proteomes" id="UP001302274">
    <property type="component" value="Unassembled WGS sequence"/>
</dbReference>
<dbReference type="Pfam" id="PF00111">
    <property type="entry name" value="Fer2"/>
    <property type="match status" value="1"/>
</dbReference>
<evidence type="ECO:0000313" key="3">
    <source>
        <dbReference type="Proteomes" id="UP001302274"/>
    </source>
</evidence>
<feature type="domain" description="2Fe-2S ferredoxin-type" evidence="1">
    <location>
        <begin position="3"/>
        <end position="98"/>
    </location>
</feature>
<name>A0ABU5VXB7_9BACT</name>
<gene>
    <name evidence="2" type="ORF">SHI21_12280</name>
</gene>
<keyword evidence="3" id="KW-1185">Reference proteome</keyword>
<evidence type="ECO:0000313" key="2">
    <source>
        <dbReference type="EMBL" id="MEA9356993.1"/>
    </source>
</evidence>
<dbReference type="CDD" id="cd00207">
    <property type="entry name" value="fer2"/>
    <property type="match status" value="1"/>
</dbReference>
<organism evidence="2 3">
    <name type="scientific">Bacteriovorax antarcticus</name>
    <dbReference type="NCBI Taxonomy" id="3088717"/>
    <lineage>
        <taxon>Bacteria</taxon>
        <taxon>Pseudomonadati</taxon>
        <taxon>Bdellovibrionota</taxon>
        <taxon>Bacteriovoracia</taxon>
        <taxon>Bacteriovoracales</taxon>
        <taxon>Bacteriovoracaceae</taxon>
        <taxon>Bacteriovorax</taxon>
    </lineage>
</organism>
<accession>A0ABU5VXB7</accession>
<dbReference type="SUPFAM" id="SSF54292">
    <property type="entry name" value="2Fe-2S ferredoxin-like"/>
    <property type="match status" value="1"/>
</dbReference>
<proteinExistence type="predicted"/>
<dbReference type="PROSITE" id="PS51085">
    <property type="entry name" value="2FE2S_FER_2"/>
    <property type="match status" value="1"/>
</dbReference>
<protein>
    <submittedName>
        <fullName evidence="2">2Fe-2S iron-sulfur cluster-binding protein</fullName>
    </submittedName>
</protein>
<dbReference type="RefSeq" id="WP_323576887.1">
    <property type="nucleotide sequence ID" value="NZ_JAYGJQ010000002.1"/>
</dbReference>
<dbReference type="InterPro" id="IPR036010">
    <property type="entry name" value="2Fe-2S_ferredoxin-like_sf"/>
</dbReference>
<comment type="caution">
    <text evidence="2">The sequence shown here is derived from an EMBL/GenBank/DDBJ whole genome shotgun (WGS) entry which is preliminary data.</text>
</comment>
<sequence length="98" mass="11189">MKYKIEFTDKAYSPIELNENAELSQTLTIQNSPILFGCRTGICGTCLIRVHEESPHPLHQRTPDEEEFLEGLYPGDKTLRLACQVKLTANIKIEKEKI</sequence>
<dbReference type="InterPro" id="IPR006058">
    <property type="entry name" value="2Fe2S_fd_BS"/>
</dbReference>
<dbReference type="PROSITE" id="PS00197">
    <property type="entry name" value="2FE2S_FER_1"/>
    <property type="match status" value="1"/>
</dbReference>
<dbReference type="InterPro" id="IPR001041">
    <property type="entry name" value="2Fe-2S_ferredoxin-type"/>
</dbReference>
<dbReference type="InterPro" id="IPR012675">
    <property type="entry name" value="Beta-grasp_dom_sf"/>
</dbReference>
<dbReference type="Gene3D" id="3.10.20.30">
    <property type="match status" value="1"/>
</dbReference>
<reference evidence="2 3" key="1">
    <citation type="submission" date="2023-11" db="EMBL/GenBank/DDBJ databases">
        <title>A Novel Polar Bacteriovorax (B. antarcticus) Isolated from the Biocrust in Antarctica.</title>
        <authorList>
            <person name="Mun W."/>
            <person name="Choi S.Y."/>
            <person name="Mitchell R.J."/>
        </authorList>
    </citation>
    <scope>NUCLEOTIDE SEQUENCE [LARGE SCALE GENOMIC DNA]</scope>
    <source>
        <strain evidence="2 3">PP10</strain>
    </source>
</reference>
<dbReference type="EMBL" id="JAYGJQ010000002">
    <property type="protein sequence ID" value="MEA9356993.1"/>
    <property type="molecule type" value="Genomic_DNA"/>
</dbReference>
<evidence type="ECO:0000259" key="1">
    <source>
        <dbReference type="PROSITE" id="PS51085"/>
    </source>
</evidence>